<dbReference type="InterPro" id="IPR035979">
    <property type="entry name" value="RBD_domain_sf"/>
</dbReference>
<dbReference type="GO" id="GO:0000447">
    <property type="term" value="P:endonucleolytic cleavage in ITS1 to separate SSU-rRNA from 5.8S rRNA and LSU-rRNA from tricistronic rRNA transcript (SSU-rRNA, 5.8S rRNA, LSU-rRNA)"/>
    <property type="evidence" value="ECO:0007669"/>
    <property type="project" value="TreeGrafter"/>
</dbReference>
<evidence type="ECO:0000256" key="4">
    <source>
        <dbReference type="ARBA" id="ARBA00022884"/>
    </source>
</evidence>
<evidence type="ECO:0000256" key="6">
    <source>
        <dbReference type="SAM" id="MobiDB-lite"/>
    </source>
</evidence>
<feature type="region of interest" description="Disordered" evidence="6">
    <location>
        <begin position="110"/>
        <end position="166"/>
    </location>
</feature>
<feature type="non-terminal residue" evidence="7">
    <location>
        <position position="1"/>
    </location>
</feature>
<reference evidence="7" key="1">
    <citation type="journal article" date="2021" name="Cell">
        <title>Tracing the genetic footprints of vertebrate landing in non-teleost ray-finned fishes.</title>
        <authorList>
            <person name="Bi X."/>
            <person name="Wang K."/>
            <person name="Yang L."/>
            <person name="Pan H."/>
            <person name="Jiang H."/>
            <person name="Wei Q."/>
            <person name="Fang M."/>
            <person name="Yu H."/>
            <person name="Zhu C."/>
            <person name="Cai Y."/>
            <person name="He Y."/>
            <person name="Gan X."/>
            <person name="Zeng H."/>
            <person name="Yu D."/>
            <person name="Zhu Y."/>
            <person name="Jiang H."/>
            <person name="Qiu Q."/>
            <person name="Yang H."/>
            <person name="Zhang Y.E."/>
            <person name="Wang W."/>
            <person name="Zhu M."/>
            <person name="He S."/>
            <person name="Zhang G."/>
        </authorList>
    </citation>
    <scope>NUCLEOTIDE SEQUENCE</scope>
    <source>
        <strain evidence="7">Allg_001</strain>
    </source>
</reference>
<feature type="region of interest" description="Disordered" evidence="6">
    <location>
        <begin position="266"/>
        <end position="332"/>
    </location>
</feature>
<evidence type="ECO:0000256" key="1">
    <source>
        <dbReference type="ARBA" id="ARBA00004604"/>
    </source>
</evidence>
<evidence type="ECO:0000256" key="3">
    <source>
        <dbReference type="ARBA" id="ARBA00020737"/>
    </source>
</evidence>
<feature type="region of interest" description="Disordered" evidence="6">
    <location>
        <begin position="48"/>
        <end position="96"/>
    </location>
</feature>
<comment type="subcellular location">
    <subcellularLocation>
        <location evidence="1">Nucleus</location>
        <location evidence="1">Nucleolus</location>
    </subcellularLocation>
</comment>
<dbReference type="InterPro" id="IPR034353">
    <property type="entry name" value="ABT1/ESF2_RRM"/>
</dbReference>
<evidence type="ECO:0000256" key="2">
    <source>
        <dbReference type="ARBA" id="ARBA00005819"/>
    </source>
</evidence>
<dbReference type="GO" id="GO:0000472">
    <property type="term" value="P:endonucleolytic cleavage to generate mature 5'-end of SSU-rRNA from (SSU-rRNA, 5.8S rRNA, LSU-rRNA)"/>
    <property type="evidence" value="ECO:0007669"/>
    <property type="project" value="TreeGrafter"/>
</dbReference>
<feature type="non-terminal residue" evidence="7">
    <location>
        <position position="563"/>
    </location>
</feature>
<dbReference type="GO" id="GO:0005730">
    <property type="term" value="C:nucleolus"/>
    <property type="evidence" value="ECO:0007669"/>
    <property type="project" value="UniProtKB-SubCell"/>
</dbReference>
<dbReference type="GO" id="GO:0000480">
    <property type="term" value="P:endonucleolytic cleavage in 5'-ETS of tricistronic rRNA transcript (SSU-rRNA, 5.8S rRNA, LSU-rRNA)"/>
    <property type="evidence" value="ECO:0007669"/>
    <property type="project" value="TreeGrafter"/>
</dbReference>
<evidence type="ECO:0000313" key="7">
    <source>
        <dbReference type="EMBL" id="MBN3323597.1"/>
    </source>
</evidence>
<sequence>MLIEFGGPSSVQPFIPDSGSAVLKDPRESSVPCSVPKAVSSRGLAISRDRFGGNHSLCSLTTTKPLKSDPRLSSFFLPDAEGGAEQRQGSDPASVTDAHRLEREHAVLQAAQGSLPIDEIQGRGRGEIRRDSDDDSSAETTANPSGESEPARPLSVPGTPPSSTTGCFAIPEIPQETQEKPRLWSRRKALLRLGAFLPCPLVLPRVRVTTPSSSSSSSFPASPSLALSACHNSFPLSWLTSTCFYRDPAMSPPKSSYLPIAQDRPESLQSNCRMSDKGEEFDGEGEVPATKGEESGGEEEGLMSDDTGAAWSEAGQGLAGPGVTEGERSKSSGKKVVPGVLYLGHIPPRLRPRHVRNMLSVYGEIGRIFLQPEDHSVRRKRKKAGSNAKSFVEGWVEFKDKRVAKRVAASLNSTPMAARKRSRFHDDLWCMKYLHRFQWCHLSERLAYEQTVRQQRLRVEISQAKKETNFYLANVERSHSLEKLKKRKKKEGSSFLEKTWDFTQRPTEDEIRQRRLLKQNQPRGRSKKELAKALEKARAIQEKSQSNVSLLAKIFNSGASQDN</sequence>
<evidence type="ECO:0000313" key="8">
    <source>
        <dbReference type="Proteomes" id="UP000736164"/>
    </source>
</evidence>
<dbReference type="InterPro" id="IPR039119">
    <property type="entry name" value="ABT1/Esf2"/>
</dbReference>
<keyword evidence="5" id="KW-0539">Nucleus</keyword>
<dbReference type="PANTHER" id="PTHR12311">
    <property type="entry name" value="ACTIVATOR OF BASAL TRANSCRIPTION 1"/>
    <property type="match status" value="1"/>
</dbReference>
<dbReference type="SUPFAM" id="SSF54928">
    <property type="entry name" value="RNA-binding domain, RBD"/>
    <property type="match status" value="1"/>
</dbReference>
<feature type="region of interest" description="Disordered" evidence="6">
    <location>
        <begin position="14"/>
        <end position="35"/>
    </location>
</feature>
<comment type="caution">
    <text evidence="7">The sequence shown here is derived from an EMBL/GenBank/DDBJ whole genome shotgun (WGS) entry which is preliminary data.</text>
</comment>
<dbReference type="PANTHER" id="PTHR12311:SF7">
    <property type="entry name" value="ACTIVATOR OF BASAL TRANSCRIPTION 1"/>
    <property type="match status" value="1"/>
</dbReference>
<protein>
    <recommendedName>
        <fullName evidence="3">Activator of basal transcription 1</fullName>
    </recommendedName>
</protein>
<proteinExistence type="inferred from homology"/>
<name>A0A8J7P1D2_ATRSP</name>
<dbReference type="Gene3D" id="3.30.70.330">
    <property type="match status" value="1"/>
</dbReference>
<dbReference type="Proteomes" id="UP000736164">
    <property type="component" value="Unassembled WGS sequence"/>
</dbReference>
<comment type="similarity">
    <text evidence="2">Belongs to the ESF2/ABP1 family.</text>
</comment>
<keyword evidence="4" id="KW-0694">RNA-binding</keyword>
<feature type="compositionally biased region" description="Basic and acidic residues" evidence="6">
    <location>
        <begin position="120"/>
        <end position="132"/>
    </location>
</feature>
<accession>A0A8J7P1D2</accession>
<dbReference type="InterPro" id="IPR012677">
    <property type="entry name" value="Nucleotide-bd_a/b_plait_sf"/>
</dbReference>
<dbReference type="GO" id="GO:0034462">
    <property type="term" value="P:small-subunit processome assembly"/>
    <property type="evidence" value="ECO:0007669"/>
    <property type="project" value="TreeGrafter"/>
</dbReference>
<evidence type="ECO:0000256" key="5">
    <source>
        <dbReference type="ARBA" id="ARBA00023242"/>
    </source>
</evidence>
<dbReference type="GO" id="GO:0003723">
    <property type="term" value="F:RNA binding"/>
    <property type="evidence" value="ECO:0007669"/>
    <property type="project" value="UniProtKB-KW"/>
</dbReference>
<dbReference type="AlphaFoldDB" id="A0A8J7P1D2"/>
<organism evidence="7 8">
    <name type="scientific">Atractosteus spatula</name>
    <name type="common">Alligator gar</name>
    <name type="synonym">Lepisosteus spatula</name>
    <dbReference type="NCBI Taxonomy" id="7917"/>
    <lineage>
        <taxon>Eukaryota</taxon>
        <taxon>Metazoa</taxon>
        <taxon>Chordata</taxon>
        <taxon>Craniata</taxon>
        <taxon>Vertebrata</taxon>
        <taxon>Euteleostomi</taxon>
        <taxon>Actinopterygii</taxon>
        <taxon>Neopterygii</taxon>
        <taxon>Holostei</taxon>
        <taxon>Semionotiformes</taxon>
        <taxon>Lepisosteidae</taxon>
        <taxon>Atractosteus</taxon>
    </lineage>
</organism>
<gene>
    <name evidence="7" type="primary">Abt1</name>
    <name evidence="7" type="ORF">GTO95_0009398</name>
</gene>
<dbReference type="CDD" id="cd12263">
    <property type="entry name" value="RRM_ABT1_like"/>
    <property type="match status" value="1"/>
</dbReference>
<keyword evidence="8" id="KW-1185">Reference proteome</keyword>
<feature type="compositionally biased region" description="Polar residues" evidence="6">
    <location>
        <begin position="56"/>
        <end position="65"/>
    </location>
</feature>
<dbReference type="EMBL" id="JAAWVO010065874">
    <property type="protein sequence ID" value="MBN3323597.1"/>
    <property type="molecule type" value="Genomic_DNA"/>
</dbReference>